<dbReference type="PANTHER" id="PTHR12334">
    <property type="entry name" value="BAG FAMILY MOLECULAR CHAPERONE REGULATOR 2"/>
    <property type="match status" value="1"/>
</dbReference>
<gene>
    <name evidence="1" type="primary">BAG2_2</name>
    <name evidence="1" type="ORF">g.32746</name>
</gene>
<dbReference type="PANTHER" id="PTHR12334:SF6">
    <property type="entry name" value="BAG FAMILY MOLECULAR CHAPERONE REGULATOR 2"/>
    <property type="match status" value="1"/>
</dbReference>
<dbReference type="GO" id="GO:0051087">
    <property type="term" value="F:protein-folding chaperone binding"/>
    <property type="evidence" value="ECO:0007669"/>
    <property type="project" value="InterPro"/>
</dbReference>
<dbReference type="Gene3D" id="1.20.58.890">
    <property type="match status" value="1"/>
</dbReference>
<dbReference type="GO" id="GO:0000774">
    <property type="term" value="F:adenyl-nucleotide exchange factor activity"/>
    <property type="evidence" value="ECO:0007669"/>
    <property type="project" value="InterPro"/>
</dbReference>
<evidence type="ECO:0000313" key="1">
    <source>
        <dbReference type="EMBL" id="JAC97480.1"/>
    </source>
</evidence>
<dbReference type="AlphaFoldDB" id="A0A0A1WFL2"/>
<dbReference type="EMBL" id="GBXI01016811">
    <property type="protein sequence ID" value="JAC97480.1"/>
    <property type="molecule type" value="Transcribed_RNA"/>
</dbReference>
<accession>A0A0A1WFL2</accession>
<proteinExistence type="predicted"/>
<dbReference type="GO" id="GO:0050821">
    <property type="term" value="P:protein stabilization"/>
    <property type="evidence" value="ECO:0007669"/>
    <property type="project" value="TreeGrafter"/>
</dbReference>
<organism evidence="1">
    <name type="scientific">Zeugodacus cucurbitae</name>
    <name type="common">Melon fruit fly</name>
    <name type="synonym">Bactrocera cucurbitae</name>
    <dbReference type="NCBI Taxonomy" id="28588"/>
    <lineage>
        <taxon>Eukaryota</taxon>
        <taxon>Metazoa</taxon>
        <taxon>Ecdysozoa</taxon>
        <taxon>Arthropoda</taxon>
        <taxon>Hexapoda</taxon>
        <taxon>Insecta</taxon>
        <taxon>Pterygota</taxon>
        <taxon>Neoptera</taxon>
        <taxon>Endopterygota</taxon>
        <taxon>Diptera</taxon>
        <taxon>Brachycera</taxon>
        <taxon>Muscomorpha</taxon>
        <taxon>Tephritoidea</taxon>
        <taxon>Tephritidae</taxon>
        <taxon>Zeugodacus</taxon>
        <taxon>Zeugodacus</taxon>
    </lineage>
</organism>
<name>A0A0A1WFL2_ZEUCU</name>
<dbReference type="InterPro" id="IPR037689">
    <property type="entry name" value="BAG2"/>
</dbReference>
<protein>
    <submittedName>
        <fullName evidence="1">BAG family molecular chaperone regulator 2</fullName>
    </submittedName>
</protein>
<reference evidence="1" key="2">
    <citation type="journal article" date="2015" name="Gigascience">
        <title>Reconstructing a comprehensive transcriptome assembly of a white-pupal translocated strain of the pest fruit fly Bactrocera cucurbitae.</title>
        <authorList>
            <person name="Sim S.B."/>
            <person name="Calla B."/>
            <person name="Hall B."/>
            <person name="DeRego T."/>
            <person name="Geib S.M."/>
        </authorList>
    </citation>
    <scope>NUCLEOTIDE SEQUENCE</scope>
</reference>
<sequence>MFDNFLSMLRKRRRLDSVPDATTPWPAERAANADEYWNTLFNTTNNTNVANATNSASVSTTACTAVPHLSTTKYSGAVDNDLSLLQLPSLELCSIDRPFNLNERFVSVLDQLDARVEKFRKDALGLQEKKDFLLMSIDLIKSHDMLHSMMEAEREEIHCYIQRVNARLSTVDLLVHTVRDRSQEDALSQINALIDMMITIGDPVLSRQRCQQYLNACCSAAEASSSYEYGVDMDAGPVDKKFESALLGCTLDDQKNIKKRLQALMGYLNKQTIRN</sequence>
<reference evidence="1" key="1">
    <citation type="submission" date="2014-11" db="EMBL/GenBank/DDBJ databases">
        <authorList>
            <person name="Geib S."/>
        </authorList>
    </citation>
    <scope>NUCLEOTIDE SEQUENCE</scope>
</reference>